<comment type="caution">
    <text evidence="1">The sequence shown here is derived from an EMBL/GenBank/DDBJ whole genome shotgun (WGS) entry which is preliminary data.</text>
</comment>
<name>A0A0F9M5Y4_9ZZZZ</name>
<feature type="non-terminal residue" evidence="1">
    <location>
        <position position="1"/>
    </location>
</feature>
<accession>A0A0F9M5Y4</accession>
<evidence type="ECO:0000313" key="1">
    <source>
        <dbReference type="EMBL" id="KKM72080.1"/>
    </source>
</evidence>
<proteinExistence type="predicted"/>
<gene>
    <name evidence="1" type="ORF">LCGC14_1424210</name>
</gene>
<organism evidence="1">
    <name type="scientific">marine sediment metagenome</name>
    <dbReference type="NCBI Taxonomy" id="412755"/>
    <lineage>
        <taxon>unclassified sequences</taxon>
        <taxon>metagenomes</taxon>
        <taxon>ecological metagenomes</taxon>
    </lineage>
</organism>
<dbReference type="EMBL" id="LAZR01009532">
    <property type="protein sequence ID" value="KKM72080.1"/>
    <property type="molecule type" value="Genomic_DNA"/>
</dbReference>
<dbReference type="AlphaFoldDB" id="A0A0F9M5Y4"/>
<reference evidence="1" key="1">
    <citation type="journal article" date="2015" name="Nature">
        <title>Complex archaea that bridge the gap between prokaryotes and eukaryotes.</title>
        <authorList>
            <person name="Spang A."/>
            <person name="Saw J.H."/>
            <person name="Jorgensen S.L."/>
            <person name="Zaremba-Niedzwiedzka K."/>
            <person name="Martijn J."/>
            <person name="Lind A.E."/>
            <person name="van Eijk R."/>
            <person name="Schleper C."/>
            <person name="Guy L."/>
            <person name="Ettema T.J."/>
        </authorList>
    </citation>
    <scope>NUCLEOTIDE SEQUENCE</scope>
</reference>
<sequence>VPMIWFVVVFTMTIESRIHLDEIPTDTYPSLWLDTDMLDAEWRDRYSTEPPTCWRVMMGQKPQPCDTLKLPDKPNAYRGNSSISALTISIEVASTSEEACGPTLERIG</sequence>
<protein>
    <submittedName>
        <fullName evidence="1">Uncharacterized protein</fullName>
    </submittedName>
</protein>